<keyword evidence="3" id="KW-1185">Reference proteome</keyword>
<keyword evidence="1" id="KW-0812">Transmembrane</keyword>
<dbReference type="AlphaFoldDB" id="A0A418WMW3"/>
<proteinExistence type="predicted"/>
<keyword evidence="1" id="KW-1133">Transmembrane helix</keyword>
<dbReference type="OrthoDB" id="9815600at2"/>
<evidence type="ECO:0000313" key="3">
    <source>
        <dbReference type="Proteomes" id="UP000286100"/>
    </source>
</evidence>
<protein>
    <submittedName>
        <fullName evidence="2">Septum formation initiator family protein</fullName>
    </submittedName>
</protein>
<accession>A0A418WMW3</accession>
<dbReference type="RefSeq" id="WP_119763368.1">
    <property type="nucleotide sequence ID" value="NZ_QYUM01000003.1"/>
</dbReference>
<dbReference type="InterPro" id="IPR007060">
    <property type="entry name" value="FtsL/DivIC"/>
</dbReference>
<keyword evidence="1" id="KW-0472">Membrane</keyword>
<sequence length="103" mass="11404">MTRAISFIGLLRSAAPTAIMMLVIAIFGGYAVVGKNGVLAWGDYTRQLEQQRVELAKLEKHKTLLQNRVALLDPKKANPDMADELIRRELGLAHPDEVIVPLN</sequence>
<name>A0A418WMW3_9SPHN</name>
<dbReference type="Pfam" id="PF04977">
    <property type="entry name" value="DivIC"/>
    <property type="match status" value="1"/>
</dbReference>
<comment type="caution">
    <text evidence="2">The sequence shown here is derived from an EMBL/GenBank/DDBJ whole genome shotgun (WGS) entry which is preliminary data.</text>
</comment>
<evidence type="ECO:0000313" key="2">
    <source>
        <dbReference type="EMBL" id="RJF91344.1"/>
    </source>
</evidence>
<dbReference type="EMBL" id="QYUM01000003">
    <property type="protein sequence ID" value="RJF91344.1"/>
    <property type="molecule type" value="Genomic_DNA"/>
</dbReference>
<dbReference type="Proteomes" id="UP000286100">
    <property type="component" value="Unassembled WGS sequence"/>
</dbReference>
<gene>
    <name evidence="2" type="ORF">D3876_14665</name>
</gene>
<organism evidence="2 3">
    <name type="scientific">Sphingomonas cavernae</name>
    <dbReference type="NCBI Taxonomy" id="2320861"/>
    <lineage>
        <taxon>Bacteria</taxon>
        <taxon>Pseudomonadati</taxon>
        <taxon>Pseudomonadota</taxon>
        <taxon>Alphaproteobacteria</taxon>
        <taxon>Sphingomonadales</taxon>
        <taxon>Sphingomonadaceae</taxon>
        <taxon>Sphingomonas</taxon>
    </lineage>
</organism>
<feature type="transmembrane region" description="Helical" evidence="1">
    <location>
        <begin position="7"/>
        <end position="33"/>
    </location>
</feature>
<evidence type="ECO:0000256" key="1">
    <source>
        <dbReference type="SAM" id="Phobius"/>
    </source>
</evidence>
<reference evidence="2 3" key="1">
    <citation type="submission" date="2018-09" db="EMBL/GenBank/DDBJ databases">
        <authorList>
            <person name="Zhu H."/>
        </authorList>
    </citation>
    <scope>NUCLEOTIDE SEQUENCE [LARGE SCALE GENOMIC DNA]</scope>
    <source>
        <strain evidence="2 3">K2R01-6</strain>
    </source>
</reference>